<dbReference type="InterPro" id="IPR009057">
    <property type="entry name" value="Homeodomain-like_sf"/>
</dbReference>
<proteinExistence type="predicted"/>
<sequence>MNHSPSVRRTAAAHGCQASTPLARHVGWGGLPMSLERLPVEQEVAGGVLPHAAIGLIRSGTGKRWLTTAGRTQEFRSAPGLMAMGAAGFRVDHARCAGKVGEVILIQLPSVLVNPLLQDDLPTFELSTCLELIDPSLSHLIGSLWEQAADGLPLGAMYSEGLTLALLGYLSHKYSAGKSGAKNVASKFGSRDRARLESAISENLAGDLRISTLAQTASMSAYHFTRVFKATYGLPVHAYVLDRRIEAASKALRRNPDRSVVEIAADCGFSSQAHFTDVFRKRTGATPARWRRAA</sequence>
<organism evidence="5 6">
    <name type="scientific">Pseudorhodoferax soli</name>
    <dbReference type="NCBI Taxonomy" id="545864"/>
    <lineage>
        <taxon>Bacteria</taxon>
        <taxon>Pseudomonadati</taxon>
        <taxon>Pseudomonadota</taxon>
        <taxon>Betaproteobacteria</taxon>
        <taxon>Burkholderiales</taxon>
        <taxon>Comamonadaceae</taxon>
    </lineage>
</organism>
<evidence type="ECO:0000256" key="1">
    <source>
        <dbReference type="ARBA" id="ARBA00023015"/>
    </source>
</evidence>
<name>A0A368XR94_9BURK</name>
<evidence type="ECO:0000313" key="5">
    <source>
        <dbReference type="EMBL" id="RCW68534.1"/>
    </source>
</evidence>
<dbReference type="SMART" id="SM00342">
    <property type="entry name" value="HTH_ARAC"/>
    <property type="match status" value="1"/>
</dbReference>
<dbReference type="PANTHER" id="PTHR46796:SF6">
    <property type="entry name" value="ARAC SUBFAMILY"/>
    <property type="match status" value="1"/>
</dbReference>
<keyword evidence="3" id="KW-0804">Transcription</keyword>
<dbReference type="InterPro" id="IPR050204">
    <property type="entry name" value="AraC_XylS_family_regulators"/>
</dbReference>
<accession>A0A368XR94</accession>
<comment type="caution">
    <text evidence="5">The sequence shown here is derived from an EMBL/GenBank/DDBJ whole genome shotgun (WGS) entry which is preliminary data.</text>
</comment>
<dbReference type="InterPro" id="IPR020449">
    <property type="entry name" value="Tscrpt_reg_AraC-type_HTH"/>
</dbReference>
<reference evidence="5 6" key="1">
    <citation type="submission" date="2018-07" db="EMBL/GenBank/DDBJ databases">
        <title>Genomic Encyclopedia of Type Strains, Phase IV (KMG-IV): sequencing the most valuable type-strain genomes for metagenomic binning, comparative biology and taxonomic classification.</title>
        <authorList>
            <person name="Goeker M."/>
        </authorList>
    </citation>
    <scope>NUCLEOTIDE SEQUENCE [LARGE SCALE GENOMIC DNA]</scope>
    <source>
        <strain evidence="5 6">DSM 21634</strain>
    </source>
</reference>
<evidence type="ECO:0000256" key="3">
    <source>
        <dbReference type="ARBA" id="ARBA00023163"/>
    </source>
</evidence>
<evidence type="ECO:0000313" key="6">
    <source>
        <dbReference type="Proteomes" id="UP000252884"/>
    </source>
</evidence>
<dbReference type="PROSITE" id="PS00041">
    <property type="entry name" value="HTH_ARAC_FAMILY_1"/>
    <property type="match status" value="1"/>
</dbReference>
<protein>
    <submittedName>
        <fullName evidence="5">AraC family transcriptional regulator</fullName>
    </submittedName>
</protein>
<dbReference type="AlphaFoldDB" id="A0A368XR94"/>
<dbReference type="GO" id="GO:0003700">
    <property type="term" value="F:DNA-binding transcription factor activity"/>
    <property type="evidence" value="ECO:0007669"/>
    <property type="project" value="InterPro"/>
</dbReference>
<feature type="domain" description="HTH araC/xylS-type" evidence="4">
    <location>
        <begin position="194"/>
        <end position="293"/>
    </location>
</feature>
<dbReference type="PANTHER" id="PTHR46796">
    <property type="entry name" value="HTH-TYPE TRANSCRIPTIONAL ACTIVATOR RHAS-RELATED"/>
    <property type="match status" value="1"/>
</dbReference>
<dbReference type="GO" id="GO:0043565">
    <property type="term" value="F:sequence-specific DNA binding"/>
    <property type="evidence" value="ECO:0007669"/>
    <property type="project" value="InterPro"/>
</dbReference>
<keyword evidence="1" id="KW-0805">Transcription regulation</keyword>
<keyword evidence="6" id="KW-1185">Reference proteome</keyword>
<gene>
    <name evidence="5" type="ORF">DES41_10755</name>
</gene>
<dbReference type="EMBL" id="QPJK01000007">
    <property type="protein sequence ID" value="RCW68534.1"/>
    <property type="molecule type" value="Genomic_DNA"/>
</dbReference>
<dbReference type="InterPro" id="IPR018060">
    <property type="entry name" value="HTH_AraC"/>
</dbReference>
<dbReference type="InterPro" id="IPR018062">
    <property type="entry name" value="HTH_AraC-typ_CS"/>
</dbReference>
<evidence type="ECO:0000259" key="4">
    <source>
        <dbReference type="PROSITE" id="PS01124"/>
    </source>
</evidence>
<keyword evidence="2" id="KW-0238">DNA-binding</keyword>
<dbReference type="Gene3D" id="1.10.10.60">
    <property type="entry name" value="Homeodomain-like"/>
    <property type="match status" value="2"/>
</dbReference>
<dbReference type="PROSITE" id="PS01124">
    <property type="entry name" value="HTH_ARAC_FAMILY_2"/>
    <property type="match status" value="1"/>
</dbReference>
<dbReference type="PRINTS" id="PR00032">
    <property type="entry name" value="HTHARAC"/>
</dbReference>
<evidence type="ECO:0000256" key="2">
    <source>
        <dbReference type="ARBA" id="ARBA00023125"/>
    </source>
</evidence>
<dbReference type="Pfam" id="PF12833">
    <property type="entry name" value="HTH_18"/>
    <property type="match status" value="1"/>
</dbReference>
<dbReference type="Proteomes" id="UP000252884">
    <property type="component" value="Unassembled WGS sequence"/>
</dbReference>
<dbReference type="SUPFAM" id="SSF46689">
    <property type="entry name" value="Homeodomain-like"/>
    <property type="match status" value="2"/>
</dbReference>
<dbReference type="RefSeq" id="WP_170168269.1">
    <property type="nucleotide sequence ID" value="NZ_QPJK01000007.1"/>
</dbReference>